<dbReference type="GO" id="GO:0005783">
    <property type="term" value="C:endoplasmic reticulum"/>
    <property type="evidence" value="ECO:0007669"/>
    <property type="project" value="TreeGrafter"/>
</dbReference>
<comment type="function">
    <text evidence="1 7">May be involved in both secretory and endocytic intracellular trafficking in the endosomal/prevacuolar compartments.</text>
</comment>
<name>A0AAV5JNU8_9ROSI</name>
<dbReference type="AlphaFoldDB" id="A0AAV5JNU8"/>
<evidence type="ECO:0000256" key="5">
    <source>
        <dbReference type="ARBA" id="ARBA00022989"/>
    </source>
</evidence>
<dbReference type="PANTHER" id="PTHR19317">
    <property type="entry name" value="PRENYLATED RAB ACCEPTOR 1-RELATED"/>
    <property type="match status" value="1"/>
</dbReference>
<dbReference type="GO" id="GO:0016192">
    <property type="term" value="P:vesicle-mediated transport"/>
    <property type="evidence" value="ECO:0007669"/>
    <property type="project" value="UniProtKB-ARBA"/>
</dbReference>
<reference evidence="8 9" key="1">
    <citation type="journal article" date="2021" name="Commun. Biol.">
        <title>The genome of Shorea leprosula (Dipterocarpaceae) highlights the ecological relevance of drought in aseasonal tropical rainforests.</title>
        <authorList>
            <person name="Ng K.K.S."/>
            <person name="Kobayashi M.J."/>
            <person name="Fawcett J.A."/>
            <person name="Hatakeyama M."/>
            <person name="Paape T."/>
            <person name="Ng C.H."/>
            <person name="Ang C.C."/>
            <person name="Tnah L.H."/>
            <person name="Lee C.T."/>
            <person name="Nishiyama T."/>
            <person name="Sese J."/>
            <person name="O'Brien M.J."/>
            <person name="Copetti D."/>
            <person name="Mohd Noor M.I."/>
            <person name="Ong R.C."/>
            <person name="Putra M."/>
            <person name="Sireger I.Z."/>
            <person name="Indrioko S."/>
            <person name="Kosugi Y."/>
            <person name="Izuno A."/>
            <person name="Isagi Y."/>
            <person name="Lee S.L."/>
            <person name="Shimizu K.K."/>
        </authorList>
    </citation>
    <scope>NUCLEOTIDE SEQUENCE [LARGE SCALE GENOMIC DNA]</scope>
    <source>
        <strain evidence="8">214</strain>
    </source>
</reference>
<gene>
    <name evidence="8" type="ORF">SLEP1_g23590</name>
</gene>
<dbReference type="EMBL" id="BPVZ01000036">
    <property type="protein sequence ID" value="GKV12450.1"/>
    <property type="molecule type" value="Genomic_DNA"/>
</dbReference>
<evidence type="ECO:0000256" key="4">
    <source>
        <dbReference type="ARBA" id="ARBA00022692"/>
    </source>
</evidence>
<dbReference type="Pfam" id="PF03208">
    <property type="entry name" value="PRA1"/>
    <property type="match status" value="1"/>
</dbReference>
<evidence type="ECO:0000256" key="7">
    <source>
        <dbReference type="RuleBase" id="RU363107"/>
    </source>
</evidence>
<comment type="subcellular location">
    <subcellularLocation>
        <location evidence="2">Endomembrane system</location>
        <topology evidence="2">Multi-pass membrane protein</topology>
    </subcellularLocation>
    <subcellularLocation>
        <location evidence="7">Membrane</location>
        <topology evidence="7">Multi-pass membrane protein</topology>
    </subcellularLocation>
</comment>
<feature type="transmembrane region" description="Helical" evidence="7">
    <location>
        <begin position="49"/>
        <end position="65"/>
    </location>
</feature>
<sequence length="124" mass="13780">MIMIVILFLSLLWHPPSMIIFLIVFVLWWFYSFRDEPVVVLGRVIDDRIILAILSLITVVCLVFTKVGTNVLVPLIIGVVVVGVHAAFRNTEDLFVDVETAEEGGLLSVVGGQPLKPTTGYTRI</sequence>
<feature type="transmembrane region" description="Helical" evidence="7">
    <location>
        <begin position="71"/>
        <end position="88"/>
    </location>
</feature>
<dbReference type="GO" id="GO:0016020">
    <property type="term" value="C:membrane"/>
    <property type="evidence" value="ECO:0007669"/>
    <property type="project" value="UniProtKB-SubCell"/>
</dbReference>
<proteinExistence type="inferred from homology"/>
<protein>
    <recommendedName>
        <fullName evidence="7">PRA1 family protein</fullName>
    </recommendedName>
</protein>
<comment type="caution">
    <text evidence="8">The sequence shown here is derived from an EMBL/GenBank/DDBJ whole genome shotgun (WGS) entry which is preliminary data.</text>
</comment>
<comment type="similarity">
    <text evidence="3 7">Belongs to the PRA1 family.</text>
</comment>
<evidence type="ECO:0000256" key="2">
    <source>
        <dbReference type="ARBA" id="ARBA00004127"/>
    </source>
</evidence>
<dbReference type="GO" id="GO:0005794">
    <property type="term" value="C:Golgi apparatus"/>
    <property type="evidence" value="ECO:0007669"/>
    <property type="project" value="TreeGrafter"/>
</dbReference>
<keyword evidence="4 7" id="KW-0812">Transmembrane</keyword>
<keyword evidence="6 7" id="KW-0472">Membrane</keyword>
<evidence type="ECO:0000256" key="1">
    <source>
        <dbReference type="ARBA" id="ARBA00002501"/>
    </source>
</evidence>
<keyword evidence="7" id="KW-0813">Transport</keyword>
<dbReference type="Proteomes" id="UP001054252">
    <property type="component" value="Unassembled WGS sequence"/>
</dbReference>
<evidence type="ECO:0000256" key="3">
    <source>
        <dbReference type="ARBA" id="ARBA00006483"/>
    </source>
</evidence>
<evidence type="ECO:0000313" key="9">
    <source>
        <dbReference type="Proteomes" id="UP001054252"/>
    </source>
</evidence>
<evidence type="ECO:0000313" key="8">
    <source>
        <dbReference type="EMBL" id="GKV12450.1"/>
    </source>
</evidence>
<accession>A0AAV5JNU8</accession>
<keyword evidence="9" id="KW-1185">Reference proteome</keyword>
<feature type="transmembrane region" description="Helical" evidence="7">
    <location>
        <begin position="6"/>
        <end position="29"/>
    </location>
</feature>
<dbReference type="PANTHER" id="PTHR19317:SF16">
    <property type="entry name" value="PRA1 FAMILY PROTEIN E"/>
    <property type="match status" value="1"/>
</dbReference>
<organism evidence="8 9">
    <name type="scientific">Rubroshorea leprosula</name>
    <dbReference type="NCBI Taxonomy" id="152421"/>
    <lineage>
        <taxon>Eukaryota</taxon>
        <taxon>Viridiplantae</taxon>
        <taxon>Streptophyta</taxon>
        <taxon>Embryophyta</taxon>
        <taxon>Tracheophyta</taxon>
        <taxon>Spermatophyta</taxon>
        <taxon>Magnoliopsida</taxon>
        <taxon>eudicotyledons</taxon>
        <taxon>Gunneridae</taxon>
        <taxon>Pentapetalae</taxon>
        <taxon>rosids</taxon>
        <taxon>malvids</taxon>
        <taxon>Malvales</taxon>
        <taxon>Dipterocarpaceae</taxon>
        <taxon>Rubroshorea</taxon>
    </lineage>
</organism>
<evidence type="ECO:0000256" key="6">
    <source>
        <dbReference type="ARBA" id="ARBA00023136"/>
    </source>
</evidence>
<dbReference type="InterPro" id="IPR004895">
    <property type="entry name" value="Prenylated_rab_accept_PRA1"/>
</dbReference>
<keyword evidence="5 7" id="KW-1133">Transmembrane helix</keyword>